<proteinExistence type="predicted"/>
<dbReference type="AlphaFoldDB" id="A0AAD7NQV4"/>
<reference evidence="1" key="1">
    <citation type="submission" date="2023-03" db="EMBL/GenBank/DDBJ databases">
        <title>Massive genome expansion in bonnet fungi (Mycena s.s.) driven by repeated elements and novel gene families across ecological guilds.</title>
        <authorList>
            <consortium name="Lawrence Berkeley National Laboratory"/>
            <person name="Harder C.B."/>
            <person name="Miyauchi S."/>
            <person name="Viragh M."/>
            <person name="Kuo A."/>
            <person name="Thoen E."/>
            <person name="Andreopoulos B."/>
            <person name="Lu D."/>
            <person name="Skrede I."/>
            <person name="Drula E."/>
            <person name="Henrissat B."/>
            <person name="Morin E."/>
            <person name="Kohler A."/>
            <person name="Barry K."/>
            <person name="LaButti K."/>
            <person name="Morin E."/>
            <person name="Salamov A."/>
            <person name="Lipzen A."/>
            <person name="Mereny Z."/>
            <person name="Hegedus B."/>
            <person name="Baldrian P."/>
            <person name="Stursova M."/>
            <person name="Weitz H."/>
            <person name="Taylor A."/>
            <person name="Grigoriev I.V."/>
            <person name="Nagy L.G."/>
            <person name="Martin F."/>
            <person name="Kauserud H."/>
        </authorList>
    </citation>
    <scope>NUCLEOTIDE SEQUENCE</scope>
    <source>
        <strain evidence="1">CBHHK188m</strain>
    </source>
</reference>
<keyword evidence="2" id="KW-1185">Reference proteome</keyword>
<accession>A0AAD7NQV4</accession>
<organism evidence="1 2">
    <name type="scientific">Mycena maculata</name>
    <dbReference type="NCBI Taxonomy" id="230809"/>
    <lineage>
        <taxon>Eukaryota</taxon>
        <taxon>Fungi</taxon>
        <taxon>Dikarya</taxon>
        <taxon>Basidiomycota</taxon>
        <taxon>Agaricomycotina</taxon>
        <taxon>Agaricomycetes</taxon>
        <taxon>Agaricomycetidae</taxon>
        <taxon>Agaricales</taxon>
        <taxon>Marasmiineae</taxon>
        <taxon>Mycenaceae</taxon>
        <taxon>Mycena</taxon>
    </lineage>
</organism>
<dbReference type="Proteomes" id="UP001215280">
    <property type="component" value="Unassembled WGS sequence"/>
</dbReference>
<evidence type="ECO:0000313" key="1">
    <source>
        <dbReference type="EMBL" id="KAJ7770797.1"/>
    </source>
</evidence>
<protein>
    <submittedName>
        <fullName evidence="1">Uncharacterized protein</fullName>
    </submittedName>
</protein>
<sequence>MSEKVIKMWSGVYRMPQTFFDDWDTNMLIEVWHSVLKGKFSTASGTIVWITFSTSA</sequence>
<evidence type="ECO:0000313" key="2">
    <source>
        <dbReference type="Proteomes" id="UP001215280"/>
    </source>
</evidence>
<comment type="caution">
    <text evidence="1">The sequence shown here is derived from an EMBL/GenBank/DDBJ whole genome shotgun (WGS) entry which is preliminary data.</text>
</comment>
<dbReference type="EMBL" id="JARJLG010000023">
    <property type="protein sequence ID" value="KAJ7770797.1"/>
    <property type="molecule type" value="Genomic_DNA"/>
</dbReference>
<gene>
    <name evidence="1" type="ORF">DFH07DRAFT_805269</name>
</gene>
<name>A0AAD7NQV4_9AGAR</name>